<evidence type="ECO:0000313" key="4">
    <source>
        <dbReference type="EMBL" id="TFC18024.1"/>
    </source>
</evidence>
<dbReference type="EMBL" id="SOFS01000036">
    <property type="protein sequence ID" value="TFC18024.1"/>
    <property type="molecule type" value="Genomic_DNA"/>
</dbReference>
<dbReference type="SMART" id="SM00495">
    <property type="entry name" value="ChtBD3"/>
    <property type="match status" value="1"/>
</dbReference>
<reference evidence="4 5" key="1">
    <citation type="submission" date="2019-03" db="EMBL/GenBank/DDBJ databases">
        <title>Genomics of glacier-inhabiting Cryobacterium strains.</title>
        <authorList>
            <person name="Liu Q."/>
            <person name="Xin Y.-H."/>
        </authorList>
    </citation>
    <scope>NUCLEOTIDE SEQUENCE [LARGE SCALE GENOMIC DNA]</scope>
    <source>
        <strain evidence="4 5">MDB1-5</strain>
    </source>
</reference>
<evidence type="ECO:0000313" key="5">
    <source>
        <dbReference type="Proteomes" id="UP000297604"/>
    </source>
</evidence>
<name>A0ABY2ILG4_9MICO</name>
<feature type="region of interest" description="Disordered" evidence="2">
    <location>
        <begin position="51"/>
        <end position="142"/>
    </location>
</feature>
<dbReference type="InterPro" id="IPR036573">
    <property type="entry name" value="CBM_sf_5/12"/>
</dbReference>
<protein>
    <recommendedName>
        <fullName evidence="3">Chitin-binding type-3 domain-containing protein</fullName>
    </recommendedName>
</protein>
<dbReference type="Proteomes" id="UP000297604">
    <property type="component" value="Unassembled WGS sequence"/>
</dbReference>
<gene>
    <name evidence="4" type="ORF">E3O46_15055</name>
</gene>
<dbReference type="InterPro" id="IPR003610">
    <property type="entry name" value="CBM5/12"/>
</dbReference>
<dbReference type="SUPFAM" id="SSF51055">
    <property type="entry name" value="Carbohydrate binding domain"/>
    <property type="match status" value="1"/>
</dbReference>
<sequence length="142" mass="15066">MPGARRSGETPVPTLTLPAGSFPEWSGTTIYSNGQRVPFDTGAFEAKWWTQGDSPDAAAENPDASPGWRSSTPSCGCCSACLRSRRTPTASGSRGDRDGPADGTRWLTRPPECQPERPMASDTSPMMPKKAAPPPMKIASGR</sequence>
<proteinExistence type="predicted"/>
<dbReference type="Gene3D" id="2.10.10.20">
    <property type="entry name" value="Carbohydrate-binding module superfamily 5/12"/>
    <property type="match status" value="1"/>
</dbReference>
<comment type="caution">
    <text evidence="4">The sequence shown here is derived from an EMBL/GenBank/DDBJ whole genome shotgun (WGS) entry which is preliminary data.</text>
</comment>
<accession>A0ABY2ILG4</accession>
<evidence type="ECO:0000256" key="1">
    <source>
        <dbReference type="ARBA" id="ARBA00022801"/>
    </source>
</evidence>
<feature type="domain" description="Chitin-binding type-3" evidence="3">
    <location>
        <begin position="22"/>
        <end position="71"/>
    </location>
</feature>
<evidence type="ECO:0000256" key="2">
    <source>
        <dbReference type="SAM" id="MobiDB-lite"/>
    </source>
</evidence>
<keyword evidence="1" id="KW-0378">Hydrolase</keyword>
<keyword evidence="5" id="KW-1185">Reference proteome</keyword>
<organism evidence="4 5">
    <name type="scientific">Cryobacterium glucosi</name>
    <dbReference type="NCBI Taxonomy" id="1259175"/>
    <lineage>
        <taxon>Bacteria</taxon>
        <taxon>Bacillati</taxon>
        <taxon>Actinomycetota</taxon>
        <taxon>Actinomycetes</taxon>
        <taxon>Micrococcales</taxon>
        <taxon>Microbacteriaceae</taxon>
        <taxon>Cryobacterium</taxon>
    </lineage>
</organism>
<feature type="region of interest" description="Disordered" evidence="2">
    <location>
        <begin position="1"/>
        <end position="24"/>
    </location>
</feature>
<evidence type="ECO:0000259" key="3">
    <source>
        <dbReference type="SMART" id="SM00495"/>
    </source>
</evidence>
<dbReference type="CDD" id="cd12215">
    <property type="entry name" value="ChiC_BD"/>
    <property type="match status" value="1"/>
</dbReference>